<gene>
    <name evidence="1" type="ORF">DAMO_2923</name>
</gene>
<name>D5MLT9_METO1</name>
<reference evidence="1 2" key="1">
    <citation type="journal article" date="2010" name="Nature">
        <title>Nitrite-driven anaerobic methane oxidation by oxygenic bacteria.</title>
        <authorList>
            <person name="Ettwig K.F."/>
            <person name="Butler M.K."/>
            <person name="Le Paslier D."/>
            <person name="Pelletier E."/>
            <person name="Mangenot S."/>
            <person name="Kuypers M.M.M."/>
            <person name="Schreiber F."/>
            <person name="Dutilh B.E."/>
            <person name="Zedelius J."/>
            <person name="de Beer D."/>
            <person name="Gloerich J."/>
            <person name="Wessels H.J.C.T."/>
            <person name="van Allen T."/>
            <person name="Luesken F."/>
            <person name="Wu M."/>
            <person name="van de Pas-Schoonen K.T."/>
            <person name="Op den Camp H.J.M."/>
            <person name="Janssen-Megens E.M."/>
            <person name="Francoijs K-J."/>
            <person name="Stunnenberg H."/>
            <person name="Weissenbach J."/>
            <person name="Jetten M.S.M."/>
            <person name="Strous M."/>
        </authorList>
    </citation>
    <scope>NUCLEOTIDE SEQUENCE [LARGE SCALE GENOMIC DNA]</scope>
</reference>
<dbReference type="HOGENOM" id="CLU_1913254_0_0_0"/>
<sequence length="132" mass="15091">MIVHHGGRFGQAHHGRGLIQVDVAGGLGRRFILRLLEQLFELPLQELPFFLLRFHRFLKARLPPTRLALQFFNRGLQVSGERLLGRHLMVQDGAKLTVYGEPRLAAWADHLDGTLRLVAHTSLPRGRNHMKH</sequence>
<accession>D5MLT9</accession>
<dbReference type="EMBL" id="FP565575">
    <property type="protein sequence ID" value="CBE69996.1"/>
    <property type="molecule type" value="Genomic_DNA"/>
</dbReference>
<evidence type="ECO:0000313" key="2">
    <source>
        <dbReference type="Proteomes" id="UP000006898"/>
    </source>
</evidence>
<dbReference type="KEGG" id="mox:DAMO_2923"/>
<evidence type="ECO:0000313" key="1">
    <source>
        <dbReference type="EMBL" id="CBE69996.1"/>
    </source>
</evidence>
<dbReference type="AlphaFoldDB" id="D5MLT9"/>
<proteinExistence type="predicted"/>
<dbReference type="STRING" id="671143.DAMO_2923"/>
<organism evidence="1 2">
    <name type="scientific">Methylomirabilis oxygeniifera</name>
    <dbReference type="NCBI Taxonomy" id="671143"/>
    <lineage>
        <taxon>Bacteria</taxon>
        <taxon>Candidatus Methylomirabilota</taxon>
        <taxon>Candidatus Methylomirabilia</taxon>
        <taxon>Candidatus Methylomirabilales</taxon>
        <taxon>Candidatus Methylomirabilaceae</taxon>
        <taxon>Candidatus Methylomirabilis</taxon>
    </lineage>
</organism>
<dbReference type="Proteomes" id="UP000006898">
    <property type="component" value="Chromosome"/>
</dbReference>
<protein>
    <submittedName>
        <fullName evidence="1">Uncharacterized protein</fullName>
    </submittedName>
</protein>